<name>A0ABT0UC13_9BACT</name>
<reference evidence="1 2" key="1">
    <citation type="journal article" date="2022" name="Syst. Appl. Microbiol.">
        <title>Rhodopirellula aestuarii sp. nov., a novel member of the genus Rhodopirellula isolated from brackish sediments collected in the Tagus River estuary, Portugal.</title>
        <authorList>
            <person name="Vitorino I.R."/>
            <person name="Klimek D."/>
            <person name="Calusinska M."/>
            <person name="Lobo-da-Cunha A."/>
            <person name="Vasconcelos V."/>
            <person name="Lage O.M."/>
        </authorList>
    </citation>
    <scope>NUCLEOTIDE SEQUENCE [LARGE SCALE GENOMIC DNA]</scope>
    <source>
        <strain evidence="1 2">ICT_H3.1</strain>
    </source>
</reference>
<proteinExistence type="predicted"/>
<evidence type="ECO:0000313" key="1">
    <source>
        <dbReference type="EMBL" id="MCM2373913.1"/>
    </source>
</evidence>
<comment type="caution">
    <text evidence="1">The sequence shown here is derived from an EMBL/GenBank/DDBJ whole genome shotgun (WGS) entry which is preliminary data.</text>
</comment>
<gene>
    <name evidence="1" type="ORF">NB063_25130</name>
</gene>
<protein>
    <submittedName>
        <fullName evidence="1">Uncharacterized protein</fullName>
    </submittedName>
</protein>
<dbReference type="EMBL" id="JAMQBK010000073">
    <property type="protein sequence ID" value="MCM2373913.1"/>
    <property type="molecule type" value="Genomic_DNA"/>
</dbReference>
<accession>A0ABT0UC13</accession>
<dbReference type="RefSeq" id="WP_250931791.1">
    <property type="nucleotide sequence ID" value="NZ_JAMQBK010000073.1"/>
</dbReference>
<evidence type="ECO:0000313" key="2">
    <source>
        <dbReference type="Proteomes" id="UP001202961"/>
    </source>
</evidence>
<organism evidence="1 2">
    <name type="scientific">Aporhodopirellula aestuarii</name>
    <dbReference type="NCBI Taxonomy" id="2950107"/>
    <lineage>
        <taxon>Bacteria</taxon>
        <taxon>Pseudomonadati</taxon>
        <taxon>Planctomycetota</taxon>
        <taxon>Planctomycetia</taxon>
        <taxon>Pirellulales</taxon>
        <taxon>Pirellulaceae</taxon>
        <taxon>Aporhodopirellula</taxon>
    </lineage>
</organism>
<dbReference type="Proteomes" id="UP001202961">
    <property type="component" value="Unassembled WGS sequence"/>
</dbReference>
<keyword evidence="2" id="KW-1185">Reference proteome</keyword>
<sequence>MTFSAHSAAINGTNIGAIISQSIDPGIEVQSDVAAGFVKPQYGEIVSANGIGSLSTYDIAGLLAIVGAEGVCLDENGFVLNFASWTACGAVATSGHIARSIAKGFVFPDSITLQHGSRGNMSARVAAYREGANDPITTGAATLPTGLTDELGYHLGPITVAGITFTRNTTVSINFGIEVEPEIDDGDTYPLSLRVKKVQPIIDITTKDLSQFGSSGIPIGGIRATHSNTSLVARKRVIGTGTYATGTSHLEMTFDGVAQVGVTEGSGNDSATMGVRITTLDDKTNAMIVFDPAFDLNPT</sequence>